<proteinExistence type="predicted"/>
<feature type="compositionally biased region" description="Basic and acidic residues" evidence="1">
    <location>
        <begin position="111"/>
        <end position="132"/>
    </location>
</feature>
<feature type="compositionally biased region" description="Basic and acidic residues" evidence="1">
    <location>
        <begin position="88"/>
        <end position="102"/>
    </location>
</feature>
<protein>
    <submittedName>
        <fullName evidence="2">Uncharacterized protein</fullName>
    </submittedName>
</protein>
<accession>A0A645CGN4</accession>
<organism evidence="2">
    <name type="scientific">bioreactor metagenome</name>
    <dbReference type="NCBI Taxonomy" id="1076179"/>
    <lineage>
        <taxon>unclassified sequences</taxon>
        <taxon>metagenomes</taxon>
        <taxon>ecological metagenomes</taxon>
    </lineage>
</organism>
<comment type="caution">
    <text evidence="2">The sequence shown here is derived from an EMBL/GenBank/DDBJ whole genome shotgun (WGS) entry which is preliminary data.</text>
</comment>
<gene>
    <name evidence="2" type="ORF">SDC9_123105</name>
</gene>
<feature type="region of interest" description="Disordered" evidence="1">
    <location>
        <begin position="1"/>
        <end position="132"/>
    </location>
</feature>
<sequence length="132" mass="15103">MPVVPHVHIEGLGEPHPDQREIHRDAQDEDPGHHRGRAERDCRRHRPAHVEDRQRQAGVLHQRFGGWAEGIHHQADHEVDADEADADGQGRAHRLADLHPQDEAEDEDDQRQDHARPEVEDVLDDVHGLRPP</sequence>
<evidence type="ECO:0000313" key="2">
    <source>
        <dbReference type="EMBL" id="MPM76110.1"/>
    </source>
</evidence>
<dbReference type="EMBL" id="VSSQ01027072">
    <property type="protein sequence ID" value="MPM76110.1"/>
    <property type="molecule type" value="Genomic_DNA"/>
</dbReference>
<evidence type="ECO:0000256" key="1">
    <source>
        <dbReference type="SAM" id="MobiDB-lite"/>
    </source>
</evidence>
<dbReference type="AlphaFoldDB" id="A0A645CGN4"/>
<name>A0A645CGN4_9ZZZZ</name>
<feature type="compositionally biased region" description="Basic and acidic residues" evidence="1">
    <location>
        <begin position="7"/>
        <end position="55"/>
    </location>
</feature>
<reference evidence="2" key="1">
    <citation type="submission" date="2019-08" db="EMBL/GenBank/DDBJ databases">
        <authorList>
            <person name="Kucharzyk K."/>
            <person name="Murdoch R.W."/>
            <person name="Higgins S."/>
            <person name="Loffler F."/>
        </authorList>
    </citation>
    <scope>NUCLEOTIDE SEQUENCE</scope>
</reference>